<dbReference type="AlphaFoldDB" id="A0AAW0LMS1"/>
<feature type="compositionally biased region" description="Basic and acidic residues" evidence="2">
    <location>
        <begin position="729"/>
        <end position="740"/>
    </location>
</feature>
<accession>A0AAW0LMS1</accession>
<feature type="region of interest" description="Disordered" evidence="2">
    <location>
        <begin position="714"/>
        <end position="754"/>
    </location>
</feature>
<keyword evidence="1" id="KW-0175">Coiled coil</keyword>
<comment type="caution">
    <text evidence="3">The sequence shown here is derived from an EMBL/GenBank/DDBJ whole genome shotgun (WGS) entry which is preliminary data.</text>
</comment>
<name>A0AAW0LMS1_QUESU</name>
<dbReference type="Proteomes" id="UP000237347">
    <property type="component" value="Unassembled WGS sequence"/>
</dbReference>
<feature type="compositionally biased region" description="Polar residues" evidence="2">
    <location>
        <begin position="601"/>
        <end position="614"/>
    </location>
</feature>
<feature type="region of interest" description="Disordered" evidence="2">
    <location>
        <begin position="495"/>
        <end position="536"/>
    </location>
</feature>
<evidence type="ECO:0000313" key="4">
    <source>
        <dbReference type="Proteomes" id="UP000237347"/>
    </source>
</evidence>
<evidence type="ECO:0008006" key="5">
    <source>
        <dbReference type="Google" id="ProtNLM"/>
    </source>
</evidence>
<dbReference type="EMBL" id="PKMF04000075">
    <property type="protein sequence ID" value="KAK7852475.1"/>
    <property type="molecule type" value="Genomic_DNA"/>
</dbReference>
<evidence type="ECO:0000313" key="3">
    <source>
        <dbReference type="EMBL" id="KAK7852475.1"/>
    </source>
</evidence>
<protein>
    <recommendedName>
        <fullName evidence="5">Intracellular protein transport protein USO1-like protein</fullName>
    </recommendedName>
</protein>
<feature type="compositionally biased region" description="Basic and acidic residues" evidence="2">
    <location>
        <begin position="495"/>
        <end position="511"/>
    </location>
</feature>
<proteinExistence type="predicted"/>
<evidence type="ECO:0000256" key="1">
    <source>
        <dbReference type="SAM" id="Coils"/>
    </source>
</evidence>
<reference evidence="3 4" key="1">
    <citation type="journal article" date="2018" name="Sci. Data">
        <title>The draft genome sequence of cork oak.</title>
        <authorList>
            <person name="Ramos A.M."/>
            <person name="Usie A."/>
            <person name="Barbosa P."/>
            <person name="Barros P.M."/>
            <person name="Capote T."/>
            <person name="Chaves I."/>
            <person name="Simoes F."/>
            <person name="Abreu I."/>
            <person name="Carrasquinho I."/>
            <person name="Faro C."/>
            <person name="Guimaraes J.B."/>
            <person name="Mendonca D."/>
            <person name="Nobrega F."/>
            <person name="Rodrigues L."/>
            <person name="Saibo N.J.M."/>
            <person name="Varela M.C."/>
            <person name="Egas C."/>
            <person name="Matos J."/>
            <person name="Miguel C.M."/>
            <person name="Oliveira M.M."/>
            <person name="Ricardo C.P."/>
            <person name="Goncalves S."/>
        </authorList>
    </citation>
    <scope>NUCLEOTIDE SEQUENCE [LARGE SCALE GENOMIC DNA]</scope>
    <source>
        <strain evidence="4">cv. HL8</strain>
    </source>
</reference>
<dbReference type="PANTHER" id="PTHR31071:SF59">
    <property type="entry name" value="INTRACELLULAR PROTEIN TRANSPORTER USO1-LIKE PROTEIN"/>
    <property type="match status" value="1"/>
</dbReference>
<gene>
    <name evidence="3" type="ORF">CFP56_038859</name>
</gene>
<evidence type="ECO:0000256" key="2">
    <source>
        <dbReference type="SAM" id="MobiDB-lite"/>
    </source>
</evidence>
<keyword evidence="4" id="KW-1185">Reference proteome</keyword>
<dbReference type="PANTHER" id="PTHR31071">
    <property type="entry name" value="GB|AAF24581.1"/>
    <property type="match status" value="1"/>
</dbReference>
<feature type="coiled-coil region" evidence="1">
    <location>
        <begin position="302"/>
        <end position="336"/>
    </location>
</feature>
<feature type="compositionally biased region" description="Basic residues" evidence="2">
    <location>
        <begin position="741"/>
        <end position="754"/>
    </location>
</feature>
<feature type="region of interest" description="Disordered" evidence="2">
    <location>
        <begin position="601"/>
        <end position="629"/>
    </location>
</feature>
<feature type="compositionally biased region" description="Basic and acidic residues" evidence="2">
    <location>
        <begin position="615"/>
        <end position="624"/>
    </location>
</feature>
<sequence length="754" mass="85231">MKRGGKSGEGEAEKEENLGEKLRRGALLVGKRGGPSTPVHSWRLWAPLPPSTLAAHDTIINNKDYFPFSHSLPSPSARKLAAALWEFQHYFPLSKMHRGVSNGGGGGADSRLRRHPHHHYKLSKDKGLDLSHFLADNSPSSPEQVAHYNPAVTPTSSLDFKGRIGGSNYNLKTSTELLKVLNRIWSLEEQHASNISMIKALKMELDQSRLKIKELLRDRQAVHHHTLTFQISPLHFLLCMFSHAFLLQVAHYNPAVTPTSSLDFKGRIGGSNYNLKTSTELLKVLNRIWSLEEQHASNISMIKALKMELDQSRLKIKELLRDRQAGRHEMDDLMKQMAEDKLVRKSKEQERIHAAVQSVRDELEDERKLRKRSESLHRKLARDFSEVKSSLSNALKELESERKSRILLEDLCDEFAGGIKDYEQEVHALKQKSDKDWAGGADRDRLILHISESWLDERMQMQLEEAQCGFAGKNSMVDKLSLEIETFLQTKRMDNSKNTDNQLLRDRRKSLESVPLNEALSAPQDMGDEEDSVGSDSHCFELKKPSNNDFKSHVDEALDNHIDEAVKSNDMKKKLVSQERVKSRTPSNLQVKFEEQMSRAMSCNGNKKSQVVETEQGKTTEGKPIDISTFQMPGQCEANEDSSYQNRSKHNEIHGSNSSYMVDSLIRSQFSLSDGVNINPDSNFGEACCSNSGWRNQASPVRQWMSKVISPDLDVSESSSKLPPGLKENTLKAKLLEARTKGPRSRLKASKRNS</sequence>
<organism evidence="3 4">
    <name type="scientific">Quercus suber</name>
    <name type="common">Cork oak</name>
    <dbReference type="NCBI Taxonomy" id="58331"/>
    <lineage>
        <taxon>Eukaryota</taxon>
        <taxon>Viridiplantae</taxon>
        <taxon>Streptophyta</taxon>
        <taxon>Embryophyta</taxon>
        <taxon>Tracheophyta</taxon>
        <taxon>Spermatophyta</taxon>
        <taxon>Magnoliopsida</taxon>
        <taxon>eudicotyledons</taxon>
        <taxon>Gunneridae</taxon>
        <taxon>Pentapetalae</taxon>
        <taxon>rosids</taxon>
        <taxon>fabids</taxon>
        <taxon>Fagales</taxon>
        <taxon>Fagaceae</taxon>
        <taxon>Quercus</taxon>
    </lineage>
</organism>
<dbReference type="InterPro" id="IPR043424">
    <property type="entry name" value="BLT-like"/>
</dbReference>